<keyword evidence="2" id="KW-1185">Reference proteome</keyword>
<protein>
    <submittedName>
        <fullName evidence="1">Uncharacterized protein</fullName>
    </submittedName>
</protein>
<dbReference type="Proteomes" id="UP000240987">
    <property type="component" value="Unassembled WGS sequence"/>
</dbReference>
<proteinExistence type="predicted"/>
<evidence type="ECO:0000313" key="1">
    <source>
        <dbReference type="EMBL" id="PSU42860.1"/>
    </source>
</evidence>
<sequence>MDAHLATHKLRTWASSCGRNKAKADEGMFFPQSSYIEQQCSLLAYIKPNAKRFLSSAFTVSFDVKDFND</sequence>
<evidence type="ECO:0000313" key="2">
    <source>
        <dbReference type="Proteomes" id="UP000240987"/>
    </source>
</evidence>
<name>A0A2T3J6A7_9GAMM</name>
<reference evidence="1 2" key="1">
    <citation type="submission" date="2018-01" db="EMBL/GenBank/DDBJ databases">
        <title>Whole genome sequencing of Histamine producing bacteria.</title>
        <authorList>
            <person name="Butler K."/>
        </authorList>
    </citation>
    <scope>NUCLEOTIDE SEQUENCE [LARGE SCALE GENOMIC DNA]</scope>
    <source>
        <strain evidence="1 2">JCM 12947</strain>
    </source>
</reference>
<accession>A0A2T3J6A7</accession>
<comment type="caution">
    <text evidence="1">The sequence shown here is derived from an EMBL/GenBank/DDBJ whole genome shotgun (WGS) entry which is preliminary data.</text>
</comment>
<gene>
    <name evidence="1" type="ORF">C9J12_28605</name>
</gene>
<dbReference type="EMBL" id="PYMJ01000062">
    <property type="protein sequence ID" value="PSU42860.1"/>
    <property type="molecule type" value="Genomic_DNA"/>
</dbReference>
<dbReference type="AlphaFoldDB" id="A0A2T3J6A7"/>
<organism evidence="1 2">
    <name type="scientific">Photobacterium frigidiphilum</name>
    <dbReference type="NCBI Taxonomy" id="264736"/>
    <lineage>
        <taxon>Bacteria</taxon>
        <taxon>Pseudomonadati</taxon>
        <taxon>Pseudomonadota</taxon>
        <taxon>Gammaproteobacteria</taxon>
        <taxon>Vibrionales</taxon>
        <taxon>Vibrionaceae</taxon>
        <taxon>Photobacterium</taxon>
    </lineage>
</organism>